<dbReference type="InterPro" id="IPR004805">
    <property type="entry name" value="DnaE2/DnaE/PolC"/>
</dbReference>
<sequence length="1095" mass="120655">MTPYAELQVSTSFTFLEGASHPDELALTAAGLGHAAVAVTDRNSLAGVVQAHAAARKHGLRLIVGCRLDLTDADSLLAYPTDRAAYARLSRLLTLGKRRAPKGACFLGRADVLEHAEGMLFLLVPPDQRDPAFVHALRGWRNDLGDRLHLAASHRYRGDDQRRLSWLGGLAEAERVPLVATNDVLYHTPDRRPLADVMTCIRSGTTIDEAGWRLSANAERHLKAGVEMARLFQRHPDAVARTVEIAAACRFSLEELRYEYPDEVAEGGRSPQETLTDLTWAGAVQRYPDGVPETVAQTLHRELALIGQLDYAPYFLTVHDIVRYARSEGILCQGRGSAANSAVCYCLGITSVDPAITTLLFERFISSARNEPPDIDVDFEHERREEVIQYIYRKYGRERAGLTATVIRYRARGAIREVGKAMGLSADLVARLSSSVWGWSRHGVDEERARQYGFDPDDPRLRQTLELAQELIGFPRHLSQHVGGFVITRGPLSDLCPIANAAMKDRTTIEWDKDDIDALGILKVDVLALGMLTCLHRGFDLLKQHYDSDLTLATVPQGDPATYDMLCRADSLGVFQVESRAQMSMLPRLRPKKFYDLVIQVAIVRPGPIQGDMVHPYLRRRSGEEVVTYPSKDLEAVLDRTLGVPLFQEQAMQIAIVGAGFSAEDADRLRRAMATFRKTGEVQLFRDRFIEGMVGKGYDRAFAERCFQQIEGFGEYGFPESHAASFALLAYVSAWMKCHHPDVFAAALLNSQPMGFYAPAQIVRDAREHGVTVLPPDVNASDWDCTLEPLSPSPAPGEGGTRQRREGEGNAENQRANPWMHPHPAAARPPSPGAGEGIRHALRLGLRLVRGMDADDAHQLVLCRGAGYRDPYDLWRRARMPVAGLERLAKADAFRSVGLDRRAALWAVKALGAQPLPLFAGLADSAQDEPQALLPAMALGEHVVMDYGSLCLSLKAHPMALLRDGFAGVAPTERLGKVRAGTRLTVAGLALVRQRPGSAEGVVFITLEDETGIANLVIMPDVFETFRKTIIGARLIAATGRVERNGKPNDEGGEVIHLRVERLTDLTHRLRDLTDPDALPNRSAAAVFPEGRNFR</sequence>
<dbReference type="InterPro" id="IPR004365">
    <property type="entry name" value="NA-bd_OB_tRNA"/>
</dbReference>
<evidence type="ECO:0000256" key="11">
    <source>
        <dbReference type="ARBA" id="ARBA00023204"/>
    </source>
</evidence>
<evidence type="ECO:0000256" key="10">
    <source>
        <dbReference type="ARBA" id="ARBA00022932"/>
    </source>
</evidence>
<keyword evidence="7 13" id="KW-0548">Nucleotidyltransferase</keyword>
<dbReference type="SUPFAM" id="SSF89550">
    <property type="entry name" value="PHP domain-like"/>
    <property type="match status" value="1"/>
</dbReference>
<evidence type="ECO:0000256" key="4">
    <source>
        <dbReference type="ARBA" id="ARBA00017273"/>
    </source>
</evidence>
<comment type="function">
    <text evidence="13">DNA polymerase involved in damage-induced mutagenesis and translesion synthesis (TLS). It is not the major replicative DNA polymerase.</text>
</comment>
<comment type="similarity">
    <text evidence="2 13">Belongs to the DNA polymerase type-C family. DnaE2 subfamily.</text>
</comment>
<evidence type="ECO:0000256" key="12">
    <source>
        <dbReference type="ARBA" id="ARBA00049244"/>
    </source>
</evidence>
<keyword evidence="11 13" id="KW-0234">DNA repair</keyword>
<dbReference type="GO" id="GO:0003887">
    <property type="term" value="F:DNA-directed DNA polymerase activity"/>
    <property type="evidence" value="ECO:0007669"/>
    <property type="project" value="UniProtKB-UniRule"/>
</dbReference>
<evidence type="ECO:0000256" key="14">
    <source>
        <dbReference type="SAM" id="MobiDB-lite"/>
    </source>
</evidence>
<feature type="domain" description="Polymerase/histidinol phosphatase N-terminal" evidence="15">
    <location>
        <begin position="5"/>
        <end position="72"/>
    </location>
</feature>
<protein>
    <recommendedName>
        <fullName evidence="4 13">Error-prone DNA polymerase</fullName>
        <ecNumber evidence="3 13">2.7.7.7</ecNumber>
    </recommendedName>
</protein>
<dbReference type="GO" id="GO:0008408">
    <property type="term" value="F:3'-5' exonuclease activity"/>
    <property type="evidence" value="ECO:0007669"/>
    <property type="project" value="InterPro"/>
</dbReference>
<keyword evidence="6 13" id="KW-0808">Transferase</keyword>
<evidence type="ECO:0000259" key="15">
    <source>
        <dbReference type="SMART" id="SM00481"/>
    </source>
</evidence>
<dbReference type="GO" id="GO:0003676">
    <property type="term" value="F:nucleic acid binding"/>
    <property type="evidence" value="ECO:0007669"/>
    <property type="project" value="InterPro"/>
</dbReference>
<dbReference type="KEGG" id="aare:D3093_07345"/>
<evidence type="ECO:0000256" key="1">
    <source>
        <dbReference type="ARBA" id="ARBA00004496"/>
    </source>
</evidence>
<dbReference type="InterPro" id="IPR016195">
    <property type="entry name" value="Pol/histidinol_Pase-like"/>
</dbReference>
<dbReference type="PANTHER" id="PTHR32294">
    <property type="entry name" value="DNA POLYMERASE III SUBUNIT ALPHA"/>
    <property type="match status" value="1"/>
</dbReference>
<comment type="catalytic activity">
    <reaction evidence="12 13">
        <text>DNA(n) + a 2'-deoxyribonucleoside 5'-triphosphate = DNA(n+1) + diphosphate</text>
        <dbReference type="Rhea" id="RHEA:22508"/>
        <dbReference type="Rhea" id="RHEA-COMP:17339"/>
        <dbReference type="Rhea" id="RHEA-COMP:17340"/>
        <dbReference type="ChEBI" id="CHEBI:33019"/>
        <dbReference type="ChEBI" id="CHEBI:61560"/>
        <dbReference type="ChEBI" id="CHEBI:173112"/>
        <dbReference type="EC" id="2.7.7.7"/>
    </reaction>
</comment>
<dbReference type="AlphaFoldDB" id="A0A4D8PD05"/>
<dbReference type="InterPro" id="IPR029460">
    <property type="entry name" value="DNAPol_HHH"/>
</dbReference>
<reference evidence="16 17" key="1">
    <citation type="submission" date="2018-09" db="EMBL/GenBank/DDBJ databases">
        <title>Whole genome based analysis of evolution and adaptive divergence in Indian and Brazilian strains of Azospirillum brasilense.</title>
        <authorList>
            <person name="Singh C."/>
            <person name="Tripathi A.K."/>
        </authorList>
    </citation>
    <scope>NUCLEOTIDE SEQUENCE [LARGE SCALE GENOMIC DNA]</scope>
    <source>
        <strain evidence="16 17">MTCC4035</strain>
    </source>
</reference>
<dbReference type="CDD" id="cd07434">
    <property type="entry name" value="PHP_PolIIIA_DnaE2"/>
    <property type="match status" value="1"/>
</dbReference>
<dbReference type="SMART" id="SM00481">
    <property type="entry name" value="POLIIIAc"/>
    <property type="match status" value="1"/>
</dbReference>
<evidence type="ECO:0000256" key="2">
    <source>
        <dbReference type="ARBA" id="ARBA00007391"/>
    </source>
</evidence>
<dbReference type="EC" id="2.7.7.7" evidence="3 13"/>
<evidence type="ECO:0000256" key="8">
    <source>
        <dbReference type="ARBA" id="ARBA00022705"/>
    </source>
</evidence>
<dbReference type="EMBL" id="CP032321">
    <property type="protein sequence ID" value="QCN95080.1"/>
    <property type="molecule type" value="Genomic_DNA"/>
</dbReference>
<name>A0A4D8PD05_9PROT</name>
<dbReference type="InterPro" id="IPR003141">
    <property type="entry name" value="Pol/His_phosphatase_N"/>
</dbReference>
<dbReference type="Pfam" id="PF17657">
    <property type="entry name" value="DNA_pol3_finger"/>
    <property type="match status" value="1"/>
</dbReference>
<evidence type="ECO:0000313" key="16">
    <source>
        <dbReference type="EMBL" id="QCN95080.1"/>
    </source>
</evidence>
<dbReference type="Pfam" id="PF07733">
    <property type="entry name" value="DNA_pol3_alpha"/>
    <property type="match status" value="1"/>
</dbReference>
<dbReference type="NCBIfam" id="TIGR00594">
    <property type="entry name" value="polc"/>
    <property type="match status" value="1"/>
</dbReference>
<keyword evidence="10 13" id="KW-0239">DNA-directed DNA polymerase</keyword>
<gene>
    <name evidence="13" type="primary">dnaE2</name>
    <name evidence="16" type="ORF">D3093_07345</name>
</gene>
<keyword evidence="5 13" id="KW-0963">Cytoplasm</keyword>
<feature type="region of interest" description="Disordered" evidence="14">
    <location>
        <begin position="784"/>
        <end position="836"/>
    </location>
</feature>
<evidence type="ECO:0000256" key="13">
    <source>
        <dbReference type="HAMAP-Rule" id="MF_01902"/>
    </source>
</evidence>
<evidence type="ECO:0000256" key="9">
    <source>
        <dbReference type="ARBA" id="ARBA00022763"/>
    </source>
</evidence>
<keyword evidence="8 13" id="KW-0235">DNA replication</keyword>
<evidence type="ECO:0000256" key="3">
    <source>
        <dbReference type="ARBA" id="ARBA00012417"/>
    </source>
</evidence>
<proteinExistence type="inferred from homology"/>
<dbReference type="NCBIfam" id="NF004225">
    <property type="entry name" value="PRK05672.1"/>
    <property type="match status" value="1"/>
</dbReference>
<evidence type="ECO:0000313" key="17">
    <source>
        <dbReference type="Proteomes" id="UP000298595"/>
    </source>
</evidence>
<dbReference type="HAMAP" id="MF_01902">
    <property type="entry name" value="DNApol_error_prone"/>
    <property type="match status" value="1"/>
</dbReference>
<evidence type="ECO:0000256" key="7">
    <source>
        <dbReference type="ARBA" id="ARBA00022695"/>
    </source>
</evidence>
<dbReference type="InterPro" id="IPR023073">
    <property type="entry name" value="DnaE2"/>
</dbReference>
<dbReference type="GO" id="GO:0006260">
    <property type="term" value="P:DNA replication"/>
    <property type="evidence" value="ECO:0007669"/>
    <property type="project" value="UniProtKB-KW"/>
</dbReference>
<dbReference type="Gene3D" id="3.20.20.140">
    <property type="entry name" value="Metal-dependent hydrolases"/>
    <property type="match status" value="1"/>
</dbReference>
<dbReference type="Pfam" id="PF14579">
    <property type="entry name" value="HHH_6"/>
    <property type="match status" value="1"/>
</dbReference>
<dbReference type="PANTHER" id="PTHR32294:SF4">
    <property type="entry name" value="ERROR-PRONE DNA POLYMERASE"/>
    <property type="match status" value="1"/>
</dbReference>
<dbReference type="Pfam" id="PF02811">
    <property type="entry name" value="PHP"/>
    <property type="match status" value="1"/>
</dbReference>
<organism evidence="16 17">
    <name type="scientific">Azospirillum argentinense</name>
    <dbReference type="NCBI Taxonomy" id="2970906"/>
    <lineage>
        <taxon>Bacteria</taxon>
        <taxon>Pseudomonadati</taxon>
        <taxon>Pseudomonadota</taxon>
        <taxon>Alphaproteobacteria</taxon>
        <taxon>Rhodospirillales</taxon>
        <taxon>Azospirillaceae</taxon>
        <taxon>Azospirillum</taxon>
    </lineage>
</organism>
<dbReference type="Proteomes" id="UP000298595">
    <property type="component" value="Chromosome"/>
</dbReference>
<dbReference type="RefSeq" id="WP_137115052.1">
    <property type="nucleotide sequence ID" value="NZ_CP032321.1"/>
</dbReference>
<comment type="subcellular location">
    <subcellularLocation>
        <location evidence="1 13">Cytoplasm</location>
    </subcellularLocation>
</comment>
<evidence type="ECO:0000256" key="5">
    <source>
        <dbReference type="ARBA" id="ARBA00022490"/>
    </source>
</evidence>
<dbReference type="Pfam" id="PF01336">
    <property type="entry name" value="tRNA_anti-codon"/>
    <property type="match status" value="1"/>
</dbReference>
<dbReference type="InterPro" id="IPR040982">
    <property type="entry name" value="DNA_pol3_finger"/>
</dbReference>
<accession>A0A4D8PD05</accession>
<dbReference type="GO" id="GO:0006281">
    <property type="term" value="P:DNA repair"/>
    <property type="evidence" value="ECO:0007669"/>
    <property type="project" value="UniProtKB-UniRule"/>
</dbReference>
<dbReference type="CDD" id="cd04485">
    <property type="entry name" value="DnaE_OBF"/>
    <property type="match status" value="1"/>
</dbReference>
<evidence type="ECO:0000256" key="6">
    <source>
        <dbReference type="ARBA" id="ARBA00022679"/>
    </source>
</evidence>
<dbReference type="InterPro" id="IPR004013">
    <property type="entry name" value="PHP_dom"/>
</dbReference>
<dbReference type="InterPro" id="IPR011708">
    <property type="entry name" value="DNA_pol3_alpha_NTPase_dom"/>
</dbReference>
<dbReference type="GO" id="GO:0005737">
    <property type="term" value="C:cytoplasm"/>
    <property type="evidence" value="ECO:0007669"/>
    <property type="project" value="UniProtKB-SubCell"/>
</dbReference>
<keyword evidence="9 13" id="KW-0227">DNA damage</keyword>